<proteinExistence type="predicted"/>
<comment type="caution">
    <text evidence="2">The sequence shown here is derived from an EMBL/GenBank/DDBJ whole genome shotgun (WGS) entry which is preliminary data.</text>
</comment>
<evidence type="ECO:0000259" key="1">
    <source>
        <dbReference type="Pfam" id="PF13700"/>
    </source>
</evidence>
<dbReference type="Pfam" id="PF13700">
    <property type="entry name" value="DUF4158"/>
    <property type="match status" value="1"/>
</dbReference>
<protein>
    <submittedName>
        <fullName evidence="2">DUF4158 domain-containing protein</fullName>
    </submittedName>
</protein>
<sequence>MEAARSKRSPANRLGFAVLWGSVRMLGAFPTDDLAVVPAVVVRFAAEQLDVEEFEWVGYGVRKQSRYEHAWEIRDADEEGGDA</sequence>
<evidence type="ECO:0000313" key="3">
    <source>
        <dbReference type="Proteomes" id="UP001596067"/>
    </source>
</evidence>
<keyword evidence="3" id="KW-1185">Reference proteome</keyword>
<gene>
    <name evidence="2" type="ORF">ACFP0N_19925</name>
</gene>
<dbReference type="Proteomes" id="UP001596067">
    <property type="component" value="Unassembled WGS sequence"/>
</dbReference>
<dbReference type="RefSeq" id="WP_313767689.1">
    <property type="nucleotide sequence ID" value="NZ_BAAAVH010000077.1"/>
</dbReference>
<accession>A0ABW1EZ06</accession>
<dbReference type="InterPro" id="IPR025296">
    <property type="entry name" value="DUF4158"/>
</dbReference>
<evidence type="ECO:0000313" key="2">
    <source>
        <dbReference type="EMBL" id="MFC5887242.1"/>
    </source>
</evidence>
<organism evidence="2 3">
    <name type="scientific">Kitasatospora aburaviensis</name>
    <dbReference type="NCBI Taxonomy" id="67265"/>
    <lineage>
        <taxon>Bacteria</taxon>
        <taxon>Bacillati</taxon>
        <taxon>Actinomycetota</taxon>
        <taxon>Actinomycetes</taxon>
        <taxon>Kitasatosporales</taxon>
        <taxon>Streptomycetaceae</taxon>
        <taxon>Kitasatospora</taxon>
    </lineage>
</organism>
<dbReference type="EMBL" id="JBHSOD010000024">
    <property type="protein sequence ID" value="MFC5887242.1"/>
    <property type="molecule type" value="Genomic_DNA"/>
</dbReference>
<reference evidence="3" key="1">
    <citation type="journal article" date="2019" name="Int. J. Syst. Evol. Microbiol.">
        <title>The Global Catalogue of Microorganisms (GCM) 10K type strain sequencing project: providing services to taxonomists for standard genome sequencing and annotation.</title>
        <authorList>
            <consortium name="The Broad Institute Genomics Platform"/>
            <consortium name="The Broad Institute Genome Sequencing Center for Infectious Disease"/>
            <person name="Wu L."/>
            <person name="Ma J."/>
        </authorList>
    </citation>
    <scope>NUCLEOTIDE SEQUENCE [LARGE SCALE GENOMIC DNA]</scope>
    <source>
        <strain evidence="3">CGMCC 4.1469</strain>
    </source>
</reference>
<name>A0ABW1EZ06_9ACTN</name>
<feature type="domain" description="DUF4158" evidence="1">
    <location>
        <begin position="2"/>
        <end position="75"/>
    </location>
</feature>